<reference evidence="7 8" key="1">
    <citation type="journal article" date="2020" name="bioRxiv">
        <title>Sequence and annotation of 42 cannabis genomes reveals extensive copy number variation in cannabinoid synthesis and pathogen resistance genes.</title>
        <authorList>
            <person name="Mckernan K.J."/>
            <person name="Helbert Y."/>
            <person name="Kane L.T."/>
            <person name="Ebling H."/>
            <person name="Zhang L."/>
            <person name="Liu B."/>
            <person name="Eaton Z."/>
            <person name="Mclaughlin S."/>
            <person name="Kingan S."/>
            <person name="Baybayan P."/>
            <person name="Concepcion G."/>
            <person name="Jordan M."/>
            <person name="Riva A."/>
            <person name="Barbazuk W."/>
            <person name="Harkins T."/>
        </authorList>
    </citation>
    <scope>NUCLEOTIDE SEQUENCE [LARGE SCALE GENOMIC DNA]</scope>
    <source>
        <strain evidence="8">cv. Jamaican Lion 4</strain>
        <tissue evidence="7">Leaf</tissue>
    </source>
</reference>
<feature type="region of interest" description="Disordered" evidence="5">
    <location>
        <begin position="1021"/>
        <end position="1072"/>
    </location>
</feature>
<feature type="region of interest" description="Disordered" evidence="5">
    <location>
        <begin position="685"/>
        <end position="722"/>
    </location>
</feature>
<feature type="domain" description="EF-hand" evidence="6">
    <location>
        <begin position="1534"/>
        <end position="1569"/>
    </location>
</feature>
<feature type="compositionally biased region" description="Polar residues" evidence="5">
    <location>
        <begin position="247"/>
        <end position="266"/>
    </location>
</feature>
<evidence type="ECO:0000313" key="8">
    <source>
        <dbReference type="Proteomes" id="UP000583929"/>
    </source>
</evidence>
<feature type="region of interest" description="Disordered" evidence="5">
    <location>
        <begin position="1368"/>
        <end position="1478"/>
    </location>
</feature>
<keyword evidence="1" id="KW-0479">Metal-binding</keyword>
<dbReference type="Proteomes" id="UP000583929">
    <property type="component" value="Unassembled WGS sequence"/>
</dbReference>
<evidence type="ECO:0000256" key="2">
    <source>
        <dbReference type="ARBA" id="ARBA00022737"/>
    </source>
</evidence>
<evidence type="ECO:0000259" key="6">
    <source>
        <dbReference type="PROSITE" id="PS50222"/>
    </source>
</evidence>
<proteinExistence type="predicted"/>
<feature type="region of interest" description="Disordered" evidence="5">
    <location>
        <begin position="379"/>
        <end position="445"/>
    </location>
</feature>
<feature type="region of interest" description="Disordered" evidence="5">
    <location>
        <begin position="818"/>
        <end position="847"/>
    </location>
</feature>
<evidence type="ECO:0000256" key="1">
    <source>
        <dbReference type="ARBA" id="ARBA00022723"/>
    </source>
</evidence>
<feature type="domain" description="EF-hand" evidence="6">
    <location>
        <begin position="980"/>
        <end position="1015"/>
    </location>
</feature>
<feature type="compositionally biased region" description="Polar residues" evidence="5">
    <location>
        <begin position="1021"/>
        <end position="1033"/>
    </location>
</feature>
<dbReference type="PROSITE" id="PS50222">
    <property type="entry name" value="EF_HAND_2"/>
    <property type="match status" value="7"/>
</dbReference>
<feature type="compositionally biased region" description="Polar residues" evidence="5">
    <location>
        <begin position="1382"/>
        <end position="1414"/>
    </location>
</feature>
<feature type="coiled-coil region" evidence="4">
    <location>
        <begin position="177"/>
        <end position="204"/>
    </location>
</feature>
<feature type="domain" description="EF-hand" evidence="6">
    <location>
        <begin position="944"/>
        <end position="979"/>
    </location>
</feature>
<dbReference type="PANTHER" id="PTHR45942">
    <property type="entry name" value="PROTEIN PHOSPATASE 3 REGULATORY SUBUNIT B ALPHA ISOFORM TYPE 1"/>
    <property type="match status" value="1"/>
</dbReference>
<feature type="compositionally biased region" description="Polar residues" evidence="5">
    <location>
        <begin position="421"/>
        <end position="443"/>
    </location>
</feature>
<feature type="region of interest" description="Disordered" evidence="5">
    <location>
        <begin position="1164"/>
        <end position="1239"/>
    </location>
</feature>
<keyword evidence="4" id="KW-0175">Coiled coil</keyword>
<dbReference type="Pfam" id="PF13202">
    <property type="entry name" value="EF-hand_5"/>
    <property type="match status" value="1"/>
</dbReference>
<feature type="domain" description="EF-hand" evidence="6">
    <location>
        <begin position="1604"/>
        <end position="1639"/>
    </location>
</feature>
<dbReference type="SMART" id="SM00054">
    <property type="entry name" value="EFh"/>
    <property type="match status" value="9"/>
</dbReference>
<dbReference type="Pfam" id="PF13499">
    <property type="entry name" value="EF-hand_7"/>
    <property type="match status" value="2"/>
</dbReference>
<dbReference type="InterPro" id="IPR002048">
    <property type="entry name" value="EF_hand_dom"/>
</dbReference>
<feature type="domain" description="EF-hand" evidence="6">
    <location>
        <begin position="634"/>
        <end position="669"/>
    </location>
</feature>
<dbReference type="GO" id="GO:0005509">
    <property type="term" value="F:calcium ion binding"/>
    <property type="evidence" value="ECO:0007669"/>
    <property type="project" value="InterPro"/>
</dbReference>
<dbReference type="Pfam" id="PF13833">
    <property type="entry name" value="EF-hand_8"/>
    <property type="match status" value="1"/>
</dbReference>
<dbReference type="FunFam" id="1.10.238.10:FF:000003">
    <property type="entry name" value="Calmodulin A"/>
    <property type="match status" value="2"/>
</dbReference>
<keyword evidence="2" id="KW-0677">Repeat</keyword>
<dbReference type="InterPro" id="IPR011992">
    <property type="entry name" value="EF-hand-dom_pair"/>
</dbReference>
<feature type="region of interest" description="Disordered" evidence="5">
    <location>
        <begin position="247"/>
        <end position="286"/>
    </location>
</feature>
<feature type="domain" description="EF-hand" evidence="6">
    <location>
        <begin position="875"/>
        <end position="910"/>
    </location>
</feature>
<feature type="compositionally biased region" description="Basic and acidic residues" evidence="5">
    <location>
        <begin position="1034"/>
        <end position="1044"/>
    </location>
</feature>
<organism evidence="7 8">
    <name type="scientific">Cannabis sativa</name>
    <name type="common">Hemp</name>
    <name type="synonym">Marijuana</name>
    <dbReference type="NCBI Taxonomy" id="3483"/>
    <lineage>
        <taxon>Eukaryota</taxon>
        <taxon>Viridiplantae</taxon>
        <taxon>Streptophyta</taxon>
        <taxon>Embryophyta</taxon>
        <taxon>Tracheophyta</taxon>
        <taxon>Spermatophyta</taxon>
        <taxon>Magnoliopsida</taxon>
        <taxon>eudicotyledons</taxon>
        <taxon>Gunneridae</taxon>
        <taxon>Pentapetalae</taxon>
        <taxon>rosids</taxon>
        <taxon>fabids</taxon>
        <taxon>Rosales</taxon>
        <taxon>Cannabaceae</taxon>
        <taxon>Cannabis</taxon>
    </lineage>
</organism>
<evidence type="ECO:0000256" key="5">
    <source>
        <dbReference type="SAM" id="MobiDB-lite"/>
    </source>
</evidence>
<evidence type="ECO:0000256" key="4">
    <source>
        <dbReference type="SAM" id="Coils"/>
    </source>
</evidence>
<feature type="compositionally biased region" description="Low complexity" evidence="5">
    <location>
        <begin position="267"/>
        <end position="283"/>
    </location>
</feature>
<dbReference type="SUPFAM" id="SSF47473">
    <property type="entry name" value="EF-hand"/>
    <property type="match status" value="3"/>
</dbReference>
<sequence>MADFSFLSDTDASMVDELISQTRDLCVLKQILNAETESEIPQNAAQSLLLGTEIISRASVSGLSSSSSLSYQSLSLAIEQQMDIASYYSGDSDSLDPNPIRIPTMCESSAHEKNKGCDSSLGITLEKKKRKNKGQPHVVDRIQVLKMVLGKRRGVGRLSKSQSTTRHTKYTQTQVPTQQSLEKIQRLERLIIELQNQVQHISKKLPVEHCLPPDNKKEELIRKHGNMHSTRPSQHHMSHMFGNGAVSSSQPLTSHSNIHGPSASQYQGQMSMLPPSQQPSSTPYYPNMYNSASQQLPPMPYQYPYMYGAPSQQPLPLYHYPNTYGFPLQQPMPPHHNPNTYGLPLQQPTPPYHNPNTYGLPLQQPTPPYHNPNTYGLPLQQPTPPYHNANTYGPPLQQPMPSDRNPNTYAPPSQQPMPSDHNPNTYAPPSQQPMPSDHNTNTHGLPLQQPPWHKVSDNAKDACPKSGHTTEKVVDHPELQNAKKAPKLYSLENLRARLKHFSTMNNFKKIALRAMAHELLSVEEIHHMQKRFDFMDTTRRGRINLDELRIGLHKLGNHIPEAGVDMIMEAGDQNYKDGYMEYGEFAIISFYLKKMHSKDEFIDKAFEYFDYFECGSIGISELRIGLTHEVEEKNIEEVIEAIMQEVDTDKDGRISYDEFAAMMKMDPCRWRSCFSGEYKMSTNVASNHSGEDNSQNLIDPTRIPTTCKTSEEPIGPNKKSLELTSEDRKSVLNVDQIQKLKHVLGERRSYIRGVGRISKRKSSIYYSQHIKQSLEKIQRLKNLEGLISEVQKQVQHITQKLQTKEHLPQYKKREEPIQTHAQMHSTRPSQIPPPPPPLQQAKPQPGHTTEEVVEFCTSNELKRRALREIASYVEENDARIMKFFNRMDVTGRGKVNMNELIAGFKVSASPSIELIMNAGDVNEDGYLDFKEFVGIFVRLRIIGKDEKHIHIAFDFFDKNESGYIEIDELRHCFIDKFEENVEEVVEAIMEDVDIDKDGMISYDEFAAFMKYGTRKAERQCSSESDVASYNNGDGSDKDPSDPTRDPNPCESSESIAPKKKGSGIELTSEERSGKDIISLPNVDHIQTLRKLLGGRILKRKSSSRYTRYTHARTLQSPDKVQRLEGLIIRLQKQVQHISQKVQTKEHLAKDNKIEELIQKTLDMHSTRPSQPQMPQPLARHSDMHGPLTSQYQWQIPQPPPLQQPLPMPYHYPHTNGPSPQQPPPPYYYPHTNGPPLQQPMPPYHYPNTNGLPLQQPTPPNHYPNTNGLPLQQPTPPYHYPNTNGLPLQQPTPPYHYINTNGLPLQQPTPPYHYPNTNGLPLQQPMPPYHYPNTNGLPLQQPTPPYHYPNTNGLPLQQPMPPYHYPNTNGLPLQQPTPPYHYPNTNVLPLQQPTPNTNVLPLQQPTPNTNVLPLQQPTPPYHNPNTNGAPSHQPKPPDHHPSMYGPLSQQPPIPKVSTGPDPKPQPSLVPDNTKDACPKCEHTTQDILDHPESQAGKKARNVFLGFNIWEKLKEFSKMNRLKRRAFFEISVYMVENDACLKAFFNRMDVSSRGMINMDELIAGFKLSLPCPSVDLLMKIGDLDKDGYLDYLDFVNILVKVRILGNENKHIRAAFEVFDENQSGYIEMDDLRHCFDDGINVEENIEEVIEAIMEDVDIDKVDEILYGLEKSIETVLKRVVQHSQFEMLKDMILAVKQ</sequence>
<feature type="compositionally biased region" description="Polar residues" evidence="5">
    <location>
        <begin position="685"/>
        <end position="708"/>
    </location>
</feature>
<dbReference type="Gene3D" id="1.10.238.10">
    <property type="entry name" value="EF-hand"/>
    <property type="match status" value="4"/>
</dbReference>
<dbReference type="PROSITE" id="PS00018">
    <property type="entry name" value="EF_HAND_1"/>
    <property type="match status" value="6"/>
</dbReference>
<gene>
    <name evidence="7" type="ORF">G4B88_020794</name>
</gene>
<evidence type="ECO:0000313" key="7">
    <source>
        <dbReference type="EMBL" id="KAF4396157.1"/>
    </source>
</evidence>
<feature type="compositionally biased region" description="Pro residues" evidence="5">
    <location>
        <begin position="1196"/>
        <end position="1209"/>
    </location>
</feature>
<dbReference type="EMBL" id="JAATIQ010000037">
    <property type="protein sequence ID" value="KAF4396157.1"/>
    <property type="molecule type" value="Genomic_DNA"/>
</dbReference>
<comment type="caution">
    <text evidence="7">The sequence shown here is derived from an EMBL/GenBank/DDBJ whole genome shotgun (WGS) entry which is preliminary data.</text>
</comment>
<keyword evidence="8" id="KW-1185">Reference proteome</keyword>
<accession>A0A7J6HLM2</accession>
<protein>
    <recommendedName>
        <fullName evidence="6">EF-hand domain-containing protein</fullName>
    </recommendedName>
</protein>
<dbReference type="InterPro" id="IPR018247">
    <property type="entry name" value="EF_Hand_1_Ca_BS"/>
</dbReference>
<keyword evidence="3" id="KW-0106">Calcium</keyword>
<feature type="domain" description="EF-hand" evidence="6">
    <location>
        <begin position="523"/>
        <end position="558"/>
    </location>
</feature>
<evidence type="ECO:0000256" key="3">
    <source>
        <dbReference type="ARBA" id="ARBA00022837"/>
    </source>
</evidence>
<dbReference type="CDD" id="cd00051">
    <property type="entry name" value="EFh"/>
    <property type="match status" value="2"/>
</dbReference>
<name>A0A7J6HLM2_CANSA</name>